<proteinExistence type="predicted"/>
<feature type="transmembrane region" description="Helical" evidence="1">
    <location>
        <begin position="16"/>
        <end position="41"/>
    </location>
</feature>
<keyword evidence="1" id="KW-1133">Transmembrane helix</keyword>
<organism evidence="2 3">
    <name type="scientific">Equus asinus</name>
    <name type="common">Donkey</name>
    <name type="synonym">Equus africanus asinus</name>
    <dbReference type="NCBI Taxonomy" id="9793"/>
    <lineage>
        <taxon>Eukaryota</taxon>
        <taxon>Metazoa</taxon>
        <taxon>Chordata</taxon>
        <taxon>Craniata</taxon>
        <taxon>Vertebrata</taxon>
        <taxon>Euteleostomi</taxon>
        <taxon>Mammalia</taxon>
        <taxon>Eutheria</taxon>
        <taxon>Laurasiatheria</taxon>
        <taxon>Perissodactyla</taxon>
        <taxon>Equidae</taxon>
        <taxon>Equus</taxon>
    </lineage>
</organism>
<evidence type="ECO:0000256" key="1">
    <source>
        <dbReference type="SAM" id="Phobius"/>
    </source>
</evidence>
<protein>
    <submittedName>
        <fullName evidence="2">Uncharacterized protein</fullName>
    </submittedName>
</protein>
<dbReference type="Ensembl" id="ENSEAST00005074255.1">
    <property type="protein sequence ID" value="ENSEASP00005053626.1"/>
    <property type="gene ID" value="ENSEASG00005037107.1"/>
</dbReference>
<keyword evidence="1" id="KW-0472">Membrane</keyword>
<keyword evidence="1" id="KW-0812">Transmembrane</keyword>
<feature type="transmembrane region" description="Helical" evidence="1">
    <location>
        <begin position="102"/>
        <end position="120"/>
    </location>
</feature>
<dbReference type="Ensembl" id="ENSEAST00005058324.1">
    <property type="protein sequence ID" value="ENSEASP00005056392.1"/>
    <property type="gene ID" value="ENSEASG00005037107.1"/>
</dbReference>
<name>A0A9L0JJX5_EQUAS</name>
<evidence type="ECO:0000313" key="3">
    <source>
        <dbReference type="Proteomes" id="UP000694387"/>
    </source>
</evidence>
<feature type="transmembrane region" description="Helical" evidence="1">
    <location>
        <begin position="62"/>
        <end position="82"/>
    </location>
</feature>
<dbReference type="GeneTree" id="ENSGT01130000278724"/>
<dbReference type="Ensembl" id="ENSEAST00005048216.1">
    <property type="protein sequence ID" value="ENSEASP00005038073.1"/>
    <property type="gene ID" value="ENSEASG00005037107.1"/>
</dbReference>
<accession>A0A9L0JJX5</accession>
<dbReference type="AlphaFoldDB" id="A0A9L0JJX5"/>
<evidence type="ECO:0000313" key="2">
    <source>
        <dbReference type="Ensembl" id="ENSEASP00005053626.1"/>
    </source>
</evidence>
<reference evidence="2 3" key="1">
    <citation type="journal article" date="2020" name="Nat. Commun.">
        <title>Donkey genomes provide new insights into domestication and selection for coat color.</title>
        <authorList>
            <person name="Wang"/>
            <person name="C."/>
            <person name="Li"/>
            <person name="H."/>
            <person name="Guo"/>
            <person name="Y."/>
            <person name="Huang"/>
            <person name="J."/>
            <person name="Sun"/>
            <person name="Y."/>
            <person name="Min"/>
            <person name="J."/>
            <person name="Wang"/>
            <person name="J."/>
            <person name="Fang"/>
            <person name="X."/>
            <person name="Zhao"/>
            <person name="Z."/>
            <person name="Wang"/>
            <person name="S."/>
            <person name="Zhang"/>
            <person name="Y."/>
            <person name="Liu"/>
            <person name="Q."/>
            <person name="Jiang"/>
            <person name="Q."/>
            <person name="Wang"/>
            <person name="X."/>
            <person name="Guo"/>
            <person name="Y."/>
            <person name="Yang"/>
            <person name="C."/>
            <person name="Wang"/>
            <person name="Y."/>
            <person name="Tian"/>
            <person name="F."/>
            <person name="Zhuang"/>
            <person name="G."/>
            <person name="Fan"/>
            <person name="Y."/>
            <person name="Gao"/>
            <person name="Q."/>
            <person name="Li"/>
            <person name="Y."/>
            <person name="Ju"/>
            <person name="Z."/>
            <person name="Li"/>
            <person name="J."/>
            <person name="Li"/>
            <person name="R."/>
            <person name="Hou"/>
            <person name="M."/>
            <person name="Yang"/>
            <person name="G."/>
            <person name="Liu"/>
            <person name="G."/>
            <person name="Liu"/>
            <person name="W."/>
            <person name="Guo"/>
            <person name="J."/>
            <person name="Pan"/>
            <person name="S."/>
            <person name="Fan"/>
            <person name="G."/>
            <person name="Zhang"/>
            <person name="W."/>
            <person name="Zhang"/>
            <person name="R."/>
            <person name="Yu"/>
            <person name="J."/>
            <person name="Zhang"/>
            <person name="X."/>
            <person name="Yin"/>
            <person name="Q."/>
            <person name="Ji"/>
            <person name="C."/>
            <person name="Jin"/>
            <person name="Y."/>
            <person name="Yue"/>
            <person name="G."/>
            <person name="Liu"/>
            <person name="M."/>
            <person name="Xu"/>
            <person name="J."/>
            <person name="Liu"/>
            <person name="S."/>
            <person name="Jordana"/>
            <person name="J."/>
            <person name="Noce"/>
            <person name="A."/>
            <person name="Amills"/>
            <person name="M."/>
            <person name="Wu"/>
            <person name="D.D."/>
            <person name="Li"/>
            <person name="S."/>
            <person name="Zhou"/>
            <person name="X. and Zhong"/>
            <person name="J."/>
        </authorList>
    </citation>
    <scope>NUCLEOTIDE SEQUENCE [LARGE SCALE GENOMIC DNA]</scope>
</reference>
<keyword evidence="3" id="KW-1185">Reference proteome</keyword>
<sequence length="127" mass="14714">MRIPFPPHPLQNLFPVLFLIAVLTRVRWYLIAVLICISLIVNDVEHVFMCLLAIRISSLEKSLFTSITHFLIRLLVVLFLRHMSSLYILDINPLSDIRFANIFSQLLGFLLILLMVSFAVQKIFSLM</sequence>
<dbReference type="Proteomes" id="UP000694387">
    <property type="component" value="Chromosome 5"/>
</dbReference>
<reference evidence="2" key="2">
    <citation type="submission" date="2025-05" db="UniProtKB">
        <authorList>
            <consortium name="Ensembl"/>
        </authorList>
    </citation>
    <scope>IDENTIFICATION</scope>
</reference>